<comment type="caution">
    <text evidence="1">The sequence shown here is derived from an EMBL/GenBank/DDBJ whole genome shotgun (WGS) entry which is preliminary data.</text>
</comment>
<dbReference type="EMBL" id="JBANQN010000002">
    <property type="protein sequence ID" value="KAK6796590.1"/>
    <property type="molecule type" value="Genomic_DNA"/>
</dbReference>
<evidence type="ECO:0000313" key="1">
    <source>
        <dbReference type="EMBL" id="KAK6796590.1"/>
    </source>
</evidence>
<accession>A0AAN8TYL0</accession>
<sequence length="76" mass="8870">MTKKVTNAFDLKRKILDLKYEVDNLLIKRSTCSAATAEEEQMKLLIKYCEEGYQLNAEHDNWLSFLKLLKTIACEN</sequence>
<evidence type="ECO:0000313" key="2">
    <source>
        <dbReference type="Proteomes" id="UP001371456"/>
    </source>
</evidence>
<keyword evidence="2" id="KW-1185">Reference proteome</keyword>
<name>A0AAN8TYL0_SOLBU</name>
<dbReference type="AlphaFoldDB" id="A0AAN8TYL0"/>
<reference evidence="1 2" key="1">
    <citation type="submission" date="2024-02" db="EMBL/GenBank/DDBJ databases">
        <title>de novo genome assembly of Solanum bulbocastanum strain 11H21.</title>
        <authorList>
            <person name="Hosaka A.J."/>
        </authorList>
    </citation>
    <scope>NUCLEOTIDE SEQUENCE [LARGE SCALE GENOMIC DNA]</scope>
    <source>
        <tissue evidence="1">Young leaves</tissue>
    </source>
</reference>
<dbReference type="Proteomes" id="UP001371456">
    <property type="component" value="Unassembled WGS sequence"/>
</dbReference>
<organism evidence="1 2">
    <name type="scientific">Solanum bulbocastanum</name>
    <name type="common">Wild potato</name>
    <dbReference type="NCBI Taxonomy" id="147425"/>
    <lineage>
        <taxon>Eukaryota</taxon>
        <taxon>Viridiplantae</taxon>
        <taxon>Streptophyta</taxon>
        <taxon>Embryophyta</taxon>
        <taxon>Tracheophyta</taxon>
        <taxon>Spermatophyta</taxon>
        <taxon>Magnoliopsida</taxon>
        <taxon>eudicotyledons</taxon>
        <taxon>Gunneridae</taxon>
        <taxon>Pentapetalae</taxon>
        <taxon>asterids</taxon>
        <taxon>lamiids</taxon>
        <taxon>Solanales</taxon>
        <taxon>Solanaceae</taxon>
        <taxon>Solanoideae</taxon>
        <taxon>Solaneae</taxon>
        <taxon>Solanum</taxon>
    </lineage>
</organism>
<gene>
    <name evidence="1" type="ORF">RDI58_004291</name>
</gene>
<protein>
    <submittedName>
        <fullName evidence="1">Uncharacterized protein</fullName>
    </submittedName>
</protein>
<proteinExistence type="predicted"/>